<comment type="caution">
    <text evidence="2">The sequence shown here is derived from an EMBL/GenBank/DDBJ whole genome shotgun (WGS) entry which is preliminary data.</text>
</comment>
<evidence type="ECO:0000313" key="2">
    <source>
        <dbReference type="EMBL" id="EKC69632.1"/>
    </source>
</evidence>
<reference evidence="2" key="1">
    <citation type="journal article" date="2013" name="Environ. Microbiol.">
        <title>Microbiota from the distal guts of lean and obese adolescents exhibit partial functional redundancy besides clear differences in community structure.</title>
        <authorList>
            <person name="Ferrer M."/>
            <person name="Ruiz A."/>
            <person name="Lanza F."/>
            <person name="Haange S.B."/>
            <person name="Oberbach A."/>
            <person name="Till H."/>
            <person name="Bargiela R."/>
            <person name="Campoy C."/>
            <person name="Segura M.T."/>
            <person name="Richter M."/>
            <person name="von Bergen M."/>
            <person name="Seifert J."/>
            <person name="Suarez A."/>
        </authorList>
    </citation>
    <scope>NUCLEOTIDE SEQUENCE</scope>
</reference>
<name>K1T905_9ZZZZ</name>
<accession>K1T905</accession>
<proteinExistence type="predicted"/>
<dbReference type="AlphaFoldDB" id="K1T905"/>
<gene>
    <name evidence="2" type="ORF">OBE_04316</name>
</gene>
<sequence>NKLGDELPDLETAKIDVSDALTVKDYTGLQSNENVETLVVSEPSMSSQAYSAVAVKVKAGANVEKMKQEMLDNIDMAKWICVSASNLYITNSGNTIFMVMSDEDWAKPVYEAFKEYVNNNIGKELEKVSDEEDIELPPEMPSSNVKNFAQ</sequence>
<feature type="non-terminal residue" evidence="2">
    <location>
        <position position="1"/>
    </location>
</feature>
<evidence type="ECO:0000256" key="1">
    <source>
        <dbReference type="SAM" id="MobiDB-lite"/>
    </source>
</evidence>
<feature type="region of interest" description="Disordered" evidence="1">
    <location>
        <begin position="128"/>
        <end position="150"/>
    </location>
</feature>
<organism evidence="2">
    <name type="scientific">human gut metagenome</name>
    <dbReference type="NCBI Taxonomy" id="408170"/>
    <lineage>
        <taxon>unclassified sequences</taxon>
        <taxon>metagenomes</taxon>
        <taxon>organismal metagenomes</taxon>
    </lineage>
</organism>
<protein>
    <submittedName>
        <fullName evidence="2">Uncharacterized protein</fullName>
    </submittedName>
</protein>
<feature type="compositionally biased region" description="Polar residues" evidence="1">
    <location>
        <begin position="141"/>
        <end position="150"/>
    </location>
</feature>
<dbReference type="EMBL" id="AJWZ01002921">
    <property type="protein sequence ID" value="EKC69632.1"/>
    <property type="molecule type" value="Genomic_DNA"/>
</dbReference>